<accession>A0A6C0C788</accession>
<proteinExistence type="predicted"/>
<protein>
    <submittedName>
        <fullName evidence="1">Uncharacterized protein</fullName>
    </submittedName>
</protein>
<name>A0A6C0C788_9ZZZZ</name>
<reference evidence="1" key="1">
    <citation type="journal article" date="2020" name="Nature">
        <title>Giant virus diversity and host interactions through global metagenomics.</title>
        <authorList>
            <person name="Schulz F."/>
            <person name="Roux S."/>
            <person name="Paez-Espino D."/>
            <person name="Jungbluth S."/>
            <person name="Walsh D.A."/>
            <person name="Denef V.J."/>
            <person name="McMahon K.D."/>
            <person name="Konstantinidis K.T."/>
            <person name="Eloe-Fadrosh E.A."/>
            <person name="Kyrpides N.C."/>
            <person name="Woyke T."/>
        </authorList>
    </citation>
    <scope>NUCLEOTIDE SEQUENCE</scope>
    <source>
        <strain evidence="1">GVMAG-M-3300020192-26</strain>
    </source>
</reference>
<organism evidence="1">
    <name type="scientific">viral metagenome</name>
    <dbReference type="NCBI Taxonomy" id="1070528"/>
    <lineage>
        <taxon>unclassified sequences</taxon>
        <taxon>metagenomes</taxon>
        <taxon>organismal metagenomes</taxon>
    </lineage>
</organism>
<evidence type="ECO:0000313" key="1">
    <source>
        <dbReference type="EMBL" id="QHT00586.1"/>
    </source>
</evidence>
<dbReference type="AlphaFoldDB" id="A0A6C0C788"/>
<dbReference type="EMBL" id="MN739356">
    <property type="protein sequence ID" value="QHT00586.1"/>
    <property type="molecule type" value="Genomic_DNA"/>
</dbReference>
<sequence length="355" mass="42402">MESVFYGEIFDYNMIQFLAPLDMYHLVRTCKSFKRIKQLFFKQRIIELIYQRLHQTFGDSFDDFWNLLCKHNAKITGAFVDAIVLGLETNKITVLCPQYHNTIFEDENFFRIRQSSQGIHEDFLRFCSSNPKYDNLLINFGYGDGCINVKVGGIKIHIVCRVTDEVYTFDCIQNTLNVSLNNIFNKRIIMNDTKWKLSHTFRAHNYELMRIHKEYLRLGFRFYSDTNKRLTLRELVEITEETIIKITPLKNNYAVTSRLYNYADNKQKTNILYSDVFDNFEQLKYADGYIYGYYDNQNYHMACLYECDRFLPNETYVIGCYESYCCFSYLYPNLNHLHGEDNILFIDETDEIFFD</sequence>